<keyword evidence="6" id="KW-0732">Signal</keyword>
<dbReference type="CDD" id="cd00112">
    <property type="entry name" value="LDLa"/>
    <property type="match status" value="1"/>
</dbReference>
<evidence type="ECO:0000313" key="14">
    <source>
        <dbReference type="Proteomes" id="UP000186817"/>
    </source>
</evidence>
<dbReference type="InterPro" id="IPR002172">
    <property type="entry name" value="LDrepeatLR_classA_rpt"/>
</dbReference>
<dbReference type="InterPro" id="IPR036055">
    <property type="entry name" value="LDL_receptor-like_sf"/>
</dbReference>
<dbReference type="Proteomes" id="UP000186817">
    <property type="component" value="Unassembled WGS sequence"/>
</dbReference>
<dbReference type="PROSITE" id="PS50294">
    <property type="entry name" value="WD_REPEATS_REGION"/>
    <property type="match status" value="2"/>
</dbReference>
<dbReference type="Gene3D" id="4.10.400.10">
    <property type="entry name" value="Low-density Lipoprotein Receptor"/>
    <property type="match status" value="1"/>
</dbReference>
<evidence type="ECO:0000313" key="13">
    <source>
        <dbReference type="EMBL" id="OLQ04209.1"/>
    </source>
</evidence>
<proteinExistence type="inferred from homology"/>
<dbReference type="FunFam" id="2.130.10.10:FF:000025">
    <property type="entry name" value="FIZZY-related 2 isoform 1"/>
    <property type="match status" value="1"/>
</dbReference>
<evidence type="ECO:0000256" key="9">
    <source>
        <dbReference type="ARBA" id="ARBA00023157"/>
    </source>
</evidence>
<dbReference type="EMBL" id="LSRX01000216">
    <property type="protein sequence ID" value="OLQ04209.1"/>
    <property type="molecule type" value="Genomic_DNA"/>
</dbReference>
<keyword evidence="12" id="KW-0472">Membrane</keyword>
<keyword evidence="14" id="KW-1185">Reference proteome</keyword>
<dbReference type="InterPro" id="IPR036322">
    <property type="entry name" value="WD40_repeat_dom_sf"/>
</dbReference>
<dbReference type="GO" id="GO:0010997">
    <property type="term" value="F:anaphase-promoting complex binding"/>
    <property type="evidence" value="ECO:0007669"/>
    <property type="project" value="InterPro"/>
</dbReference>
<dbReference type="Gene3D" id="2.70.130.10">
    <property type="entry name" value="Mannose-6-phosphate receptor binding domain"/>
    <property type="match status" value="1"/>
</dbReference>
<dbReference type="SMART" id="SM00320">
    <property type="entry name" value="WD40"/>
    <property type="match status" value="6"/>
</dbReference>
<dbReference type="Pfam" id="PF12999">
    <property type="entry name" value="PRKCSH-like"/>
    <property type="match status" value="1"/>
</dbReference>
<dbReference type="GO" id="GO:0051301">
    <property type="term" value="P:cell division"/>
    <property type="evidence" value="ECO:0007669"/>
    <property type="project" value="UniProtKB-KW"/>
</dbReference>
<dbReference type="GO" id="GO:1905786">
    <property type="term" value="P:positive regulation of anaphase-promoting complex-dependent catabolic process"/>
    <property type="evidence" value="ECO:0007669"/>
    <property type="project" value="TreeGrafter"/>
</dbReference>
<feature type="compositionally biased region" description="Basic and acidic residues" evidence="11">
    <location>
        <begin position="704"/>
        <end position="715"/>
    </location>
</feature>
<evidence type="ECO:0000256" key="3">
    <source>
        <dbReference type="ARBA" id="ARBA00022387"/>
    </source>
</evidence>
<evidence type="ECO:0000256" key="4">
    <source>
        <dbReference type="ARBA" id="ARBA00022574"/>
    </source>
</evidence>
<accession>A0A1Q9E9W9</accession>
<dbReference type="GO" id="GO:0005680">
    <property type="term" value="C:anaphase-promoting complex"/>
    <property type="evidence" value="ECO:0007669"/>
    <property type="project" value="TreeGrafter"/>
</dbReference>
<dbReference type="PANTHER" id="PTHR19918">
    <property type="entry name" value="CELL DIVISION CYCLE 20 CDC20 FIZZY -RELATED"/>
    <property type="match status" value="1"/>
</dbReference>
<feature type="transmembrane region" description="Helical" evidence="12">
    <location>
        <begin position="1224"/>
        <end position="1246"/>
    </location>
</feature>
<dbReference type="InterPro" id="IPR056150">
    <property type="entry name" value="WD40_CDC20-Fz"/>
</dbReference>
<feature type="compositionally biased region" description="Low complexity" evidence="11">
    <location>
        <begin position="49"/>
        <end position="61"/>
    </location>
</feature>
<dbReference type="InterPro" id="IPR044865">
    <property type="entry name" value="MRH_dom"/>
</dbReference>
<dbReference type="PROSITE" id="PS00678">
    <property type="entry name" value="WD_REPEATS_1"/>
    <property type="match status" value="1"/>
</dbReference>
<gene>
    <name evidence="13" type="primary">Fzr1</name>
    <name evidence="13" type="ORF">AK812_SmicGene12765</name>
</gene>
<dbReference type="Gene3D" id="2.130.10.10">
    <property type="entry name" value="YVTN repeat-like/Quinoprotein amine dehydrogenase"/>
    <property type="match status" value="1"/>
</dbReference>
<dbReference type="InterPro" id="IPR009011">
    <property type="entry name" value="Man6P_isomerase_rcpt-bd_dom_sf"/>
</dbReference>
<keyword evidence="9" id="KW-1015">Disulfide bond</keyword>
<feature type="region of interest" description="Disordered" evidence="11">
    <location>
        <begin position="1273"/>
        <end position="1297"/>
    </location>
</feature>
<keyword evidence="4" id="KW-0853">WD repeat</keyword>
<evidence type="ECO:0000256" key="12">
    <source>
        <dbReference type="SAM" id="Phobius"/>
    </source>
</evidence>
<organism evidence="13 14">
    <name type="scientific">Symbiodinium microadriaticum</name>
    <name type="common">Dinoflagellate</name>
    <name type="synonym">Zooxanthella microadriatica</name>
    <dbReference type="NCBI Taxonomy" id="2951"/>
    <lineage>
        <taxon>Eukaryota</taxon>
        <taxon>Sar</taxon>
        <taxon>Alveolata</taxon>
        <taxon>Dinophyceae</taxon>
        <taxon>Suessiales</taxon>
        <taxon>Symbiodiniaceae</taxon>
        <taxon>Symbiodinium</taxon>
    </lineage>
</organism>
<dbReference type="InterPro" id="IPR028146">
    <property type="entry name" value="PRKCSH_N"/>
</dbReference>
<dbReference type="Pfam" id="PF24807">
    <property type="entry name" value="WD40_CDC20-Fz"/>
    <property type="match status" value="1"/>
</dbReference>
<dbReference type="PROSITE" id="PS51914">
    <property type="entry name" value="MRH"/>
    <property type="match status" value="1"/>
</dbReference>
<feature type="region of interest" description="Disordered" evidence="11">
    <location>
        <begin position="704"/>
        <end position="724"/>
    </location>
</feature>
<dbReference type="InterPro" id="IPR036607">
    <property type="entry name" value="PRKCSH"/>
</dbReference>
<dbReference type="GO" id="GO:1990757">
    <property type="term" value="F:ubiquitin ligase activator activity"/>
    <property type="evidence" value="ECO:0007669"/>
    <property type="project" value="TreeGrafter"/>
</dbReference>
<comment type="pathway">
    <text evidence="1">Protein modification; protein ubiquitination.</text>
</comment>
<evidence type="ECO:0000256" key="7">
    <source>
        <dbReference type="ARBA" id="ARBA00022737"/>
    </source>
</evidence>
<dbReference type="Pfam" id="PF13015">
    <property type="entry name" value="PRKCSH_1"/>
    <property type="match status" value="1"/>
</dbReference>
<evidence type="ECO:0000256" key="8">
    <source>
        <dbReference type="ARBA" id="ARBA00022776"/>
    </source>
</evidence>
<keyword evidence="7" id="KW-0677">Repeat</keyword>
<dbReference type="InterPro" id="IPR015943">
    <property type="entry name" value="WD40/YVTN_repeat-like_dom_sf"/>
</dbReference>
<feature type="region of interest" description="Disordered" evidence="11">
    <location>
        <begin position="17"/>
        <end position="70"/>
    </location>
</feature>
<keyword evidence="12" id="KW-0812">Transmembrane</keyword>
<evidence type="ECO:0000256" key="5">
    <source>
        <dbReference type="ARBA" id="ARBA00022618"/>
    </source>
</evidence>
<dbReference type="PROSITE" id="PS50082">
    <property type="entry name" value="WD_REPEATS_2"/>
    <property type="match status" value="3"/>
</dbReference>
<keyword evidence="10" id="KW-0131">Cell cycle</keyword>
<dbReference type="InterPro" id="IPR001680">
    <property type="entry name" value="WD40_rpt"/>
</dbReference>
<keyword evidence="12" id="KW-1133">Transmembrane helix</keyword>
<name>A0A1Q9E9W9_SYMMI</name>
<dbReference type="PANTHER" id="PTHR19918:SF1">
    <property type="entry name" value="FIZZY-RELATED PROTEIN HOMOLOG"/>
    <property type="match status" value="1"/>
</dbReference>
<dbReference type="InterPro" id="IPR019775">
    <property type="entry name" value="WD40_repeat_CS"/>
</dbReference>
<dbReference type="OrthoDB" id="10263272at2759"/>
<dbReference type="SUPFAM" id="SSF50978">
    <property type="entry name" value="WD40 repeat-like"/>
    <property type="match status" value="1"/>
</dbReference>
<dbReference type="InterPro" id="IPR033010">
    <property type="entry name" value="Cdc20/Fizzy"/>
</dbReference>
<evidence type="ECO:0000256" key="1">
    <source>
        <dbReference type="ARBA" id="ARBA00004906"/>
    </source>
</evidence>
<keyword evidence="5" id="KW-0132">Cell division</keyword>
<comment type="similarity">
    <text evidence="2">Belongs to the WD repeat CDC20/Fizzy family.</text>
</comment>
<evidence type="ECO:0000256" key="2">
    <source>
        <dbReference type="ARBA" id="ARBA00006445"/>
    </source>
</evidence>
<evidence type="ECO:0000256" key="10">
    <source>
        <dbReference type="ARBA" id="ARBA00023306"/>
    </source>
</evidence>
<evidence type="ECO:0000256" key="11">
    <source>
        <dbReference type="SAM" id="MobiDB-lite"/>
    </source>
</evidence>
<protein>
    <recommendedName>
        <fullName evidence="3">Glucosidase 2 subunit beta</fullName>
    </recommendedName>
</protein>
<keyword evidence="8" id="KW-0498">Mitosis</keyword>
<sequence length="1297" mass="141763">MDEAACQAYDYGVRSPVRDAWTPENEKPGPLQARSECSDRFIPSRAASDLESGLTLLSESSRPPEARDENNSVYAQLLRSELLGIRPGSAEKEEKPFRSPDSKSLFKYKSCPQVSHEDAFSLSPVSFQSSRLLSTPRKAPRKIAKVPFKVLDAPQLQDDFYLNLVDWSSANVLSVGLSNCVYLWSACTSRVTKLCDLGPDDTVTSVSWTQRGAHLAVGTNKGEVQIWDSTQCRKMRTMSGHLGRVGTMAWNGFVLSTGSRDHHILHRDVRQPAPFMSKLHGHRQEVCGLKWSFDEQQLASGGNDNKLCVWSLKSTEPVLKFNRHQAAVKAIAWSPHQHGLLASGGGTADRCIRFWNTVNNMPLSCIDTGSQVCNLVWSKNLNEIVSTHGYSLNQIILWKYPSMTKVATLTGHTYRVLYLAISPDGQTVVTGAGDETLRFWNVFPSTKSRSGSSLSFSLPLGRTIRYHNVLLALRNPPSGFSAGHLSILLAVEGEDSLAETVAHRIGDLADNDDFLGRAGKDTETHCYTLQPCVQQAGSWAGAMSEGGDGHVGFSCEIRSWTDAAPVQAHFPDLSINDDYCDCLDGSDENLTAACPHNIFSCLNSGGIPRLIDSSFVNDGVCDCCDGSDETTMVCSNSCQQELSDMSSRIASMLALERRGTTLKEEVLRVLSEKVALTKQTLKRAQAAAAPFLEASQKIKDKLGEVARKSQKEKQSGKKGKPLNLSEIVDGPGRATLRCFAGESTYEDFPANVSCIAAAECPFVCAYLCSDSRRFNGTCALDAGGEPWMFFEYNPDALKYEKMMAAYGKAQAGAVEASAIEHVIPSEKWTQLDFKWLELRQRLQRIHRKAAETLEALAEAESDSHMMNLVESGQLGPSGVYHDLHEVCVNLTQTQYVGTTALREQWRTFVYGICFYRNATQAELKSDVEMAAMCDESGKCSEAQAAASDPIVLGRPAGFMLPGSDPKRYGLRELFFEPSENTLIFAGGASCGHVARSVAVEFVCGETLELRRVAEVRTCCYVAEVSHPGACNLLRWPRGLRDLDTTNLEASTAEVSAWLLRHAQRLHQEGVSDWTVRLGSPRSTQQWLQRVDQGMVPPLVTVETARESLSSTLSLAQAALELVANAARGCVPGVVVELRSQAAESLIEIAGHVKLPTPVANASEAIISALGSFDVDWSHARSYFDNALAATGHTVTYSLVPLLERFEEQRPAGRHYSVSTHENDVLLLLGYFALVHIVMMCCLRAILSACCCFGRSCCRCSCCRPPKSKASVLDESIPGGRLGDADNTQGIDAADSPQ</sequence>
<reference evidence="13 14" key="1">
    <citation type="submission" date="2016-02" db="EMBL/GenBank/DDBJ databases">
        <title>Genome analysis of coral dinoflagellate symbionts highlights evolutionary adaptations to a symbiotic lifestyle.</title>
        <authorList>
            <person name="Aranda M."/>
            <person name="Li Y."/>
            <person name="Liew Y.J."/>
            <person name="Baumgarten S."/>
            <person name="Simakov O."/>
            <person name="Wilson M."/>
            <person name="Piel J."/>
            <person name="Ashoor H."/>
            <person name="Bougouffa S."/>
            <person name="Bajic V.B."/>
            <person name="Ryu T."/>
            <person name="Ravasi T."/>
            <person name="Bayer T."/>
            <person name="Micklem G."/>
            <person name="Kim H."/>
            <person name="Bhak J."/>
            <person name="Lajeunesse T.C."/>
            <person name="Voolstra C.R."/>
        </authorList>
    </citation>
    <scope>NUCLEOTIDE SEQUENCE [LARGE SCALE GENOMIC DNA]</scope>
    <source>
        <strain evidence="13 14">CCMP2467</strain>
    </source>
</reference>
<evidence type="ECO:0000256" key="6">
    <source>
        <dbReference type="ARBA" id="ARBA00022729"/>
    </source>
</evidence>
<dbReference type="GO" id="GO:0031145">
    <property type="term" value="P:anaphase-promoting complex-dependent catabolic process"/>
    <property type="evidence" value="ECO:0007669"/>
    <property type="project" value="TreeGrafter"/>
</dbReference>
<comment type="caution">
    <text evidence="13">The sequence shown here is derived from an EMBL/GenBank/DDBJ whole genome shotgun (WGS) entry which is preliminary data.</text>
</comment>